<protein>
    <recommendedName>
        <fullName evidence="1">Tc1-like transposase DDE domain-containing protein</fullName>
    </recommendedName>
</protein>
<feature type="domain" description="Tc1-like transposase DDE" evidence="1">
    <location>
        <begin position="192"/>
        <end position="304"/>
    </location>
</feature>
<gene>
    <name evidence="2" type="ORF">PHYBLDRAFT_69988</name>
</gene>
<name>A0A162TX29_PHYB8</name>
<keyword evidence="3" id="KW-1185">Reference proteome</keyword>
<organism evidence="2 3">
    <name type="scientific">Phycomyces blakesleeanus (strain ATCC 8743b / DSM 1359 / FGSC 10004 / NBRC 33097 / NRRL 1555)</name>
    <dbReference type="NCBI Taxonomy" id="763407"/>
    <lineage>
        <taxon>Eukaryota</taxon>
        <taxon>Fungi</taxon>
        <taxon>Fungi incertae sedis</taxon>
        <taxon>Mucoromycota</taxon>
        <taxon>Mucoromycotina</taxon>
        <taxon>Mucoromycetes</taxon>
        <taxon>Mucorales</taxon>
        <taxon>Phycomycetaceae</taxon>
        <taxon>Phycomyces</taxon>
    </lineage>
</organism>
<evidence type="ECO:0000313" key="3">
    <source>
        <dbReference type="Proteomes" id="UP000077315"/>
    </source>
</evidence>
<proteinExistence type="predicted"/>
<dbReference type="OrthoDB" id="2266637at2759"/>
<dbReference type="GeneID" id="29003101"/>
<dbReference type="Pfam" id="PF13358">
    <property type="entry name" value="DDE_3"/>
    <property type="match status" value="1"/>
</dbReference>
<reference evidence="3" key="1">
    <citation type="submission" date="2015-06" db="EMBL/GenBank/DDBJ databases">
        <title>Expansion of signal transduction pathways in fungi by whole-genome duplication.</title>
        <authorList>
            <consortium name="DOE Joint Genome Institute"/>
            <person name="Corrochano L.M."/>
            <person name="Kuo A."/>
            <person name="Marcet-Houben M."/>
            <person name="Polaino S."/>
            <person name="Salamov A."/>
            <person name="Villalobos J.M."/>
            <person name="Alvarez M.I."/>
            <person name="Avalos J."/>
            <person name="Benito E.P."/>
            <person name="Benoit I."/>
            <person name="Burger G."/>
            <person name="Camino L.P."/>
            <person name="Canovas D."/>
            <person name="Cerda-Olmedo E."/>
            <person name="Cheng J.-F."/>
            <person name="Dominguez A."/>
            <person name="Elias M."/>
            <person name="Eslava A.P."/>
            <person name="Glaser F."/>
            <person name="Grimwood J."/>
            <person name="Gutierrez G."/>
            <person name="Heitman J."/>
            <person name="Henrissat B."/>
            <person name="Iturriaga E.A."/>
            <person name="Lang B.F."/>
            <person name="Lavin J.L."/>
            <person name="Lee S."/>
            <person name="Li W."/>
            <person name="Lindquist E."/>
            <person name="Lopez-Garcia S."/>
            <person name="Luque E.M."/>
            <person name="Marcos A.T."/>
            <person name="Martin J."/>
            <person name="McCluskey K."/>
            <person name="Medina H.R."/>
            <person name="Miralles-Duran A."/>
            <person name="Miyazaki A."/>
            <person name="Munoz-Torres E."/>
            <person name="Oguiza J.A."/>
            <person name="Ohm R."/>
            <person name="Olmedo M."/>
            <person name="Orejas M."/>
            <person name="Ortiz-Castellanos L."/>
            <person name="Pisabarro A.G."/>
            <person name="Rodriguez-Romero J."/>
            <person name="Ruiz-Herrera J."/>
            <person name="Ruiz-Vazquez R."/>
            <person name="Sanz C."/>
            <person name="Schackwitz W."/>
            <person name="Schmutz J."/>
            <person name="Shahriari M."/>
            <person name="Shelest E."/>
            <person name="Silva-Franco F."/>
            <person name="Soanes D."/>
            <person name="Syed K."/>
            <person name="Tagua V.G."/>
            <person name="Talbot N.J."/>
            <person name="Thon M."/>
            <person name="De vries R.P."/>
            <person name="Wiebenga A."/>
            <person name="Yadav J.S."/>
            <person name="Braun E.L."/>
            <person name="Baker S."/>
            <person name="Garre V."/>
            <person name="Horwitz B."/>
            <person name="Torres-Martinez S."/>
            <person name="Idnurm A."/>
            <person name="Herrera-Estrella A."/>
            <person name="Gabaldon T."/>
            <person name="Grigoriev I.V."/>
        </authorList>
    </citation>
    <scope>NUCLEOTIDE SEQUENCE [LARGE SCALE GENOMIC DNA]</scope>
    <source>
        <strain evidence="3">NRRL 1555(-)</strain>
    </source>
</reference>
<dbReference type="InterPro" id="IPR036397">
    <property type="entry name" value="RNaseH_sf"/>
</dbReference>
<evidence type="ECO:0000313" key="2">
    <source>
        <dbReference type="EMBL" id="OAD71672.1"/>
    </source>
</evidence>
<dbReference type="GO" id="GO:0003676">
    <property type="term" value="F:nucleic acid binding"/>
    <property type="evidence" value="ECO:0007669"/>
    <property type="project" value="InterPro"/>
</dbReference>
<dbReference type="AlphaFoldDB" id="A0A162TX29"/>
<dbReference type="RefSeq" id="XP_018289712.1">
    <property type="nucleotide sequence ID" value="XM_018442195.1"/>
</dbReference>
<dbReference type="VEuPathDB" id="FungiDB:PHYBLDRAFT_69988"/>
<accession>A0A162TX29</accession>
<sequence length="310" mass="35769">MDYEEEIDPYNITSLMTISQYRVHQGRFPTEATEELDTHMEEISEELAEDSATGRKYQVYSDKQKVVFYYFNRIKLWKAVASGRNAQVEARTARKKPSQPQEEHKHHLIQFFDEHPQATRRDSVESLTRQFENFSLKETSAGNSIFYECNLTVKRTTLHHVARNNAENIEKRYVWAKKWAESSDMNYLKSCVSVDEAGFNINMRSPNARSVKGTPTIVETPATRAIAHTILGAITTQDKPVVKPSRKGNVTEDYARFISKILDEMDKFPEMRNFYIVMDNAPIHTSDNITGLIEKKEDIELYTPSPNSTI</sequence>
<dbReference type="Proteomes" id="UP000077315">
    <property type="component" value="Unassembled WGS sequence"/>
</dbReference>
<dbReference type="InterPro" id="IPR038717">
    <property type="entry name" value="Tc1-like_DDE_dom"/>
</dbReference>
<dbReference type="EMBL" id="KV440985">
    <property type="protein sequence ID" value="OAD71672.1"/>
    <property type="molecule type" value="Genomic_DNA"/>
</dbReference>
<evidence type="ECO:0000259" key="1">
    <source>
        <dbReference type="Pfam" id="PF13358"/>
    </source>
</evidence>
<dbReference type="Gene3D" id="3.30.420.10">
    <property type="entry name" value="Ribonuclease H-like superfamily/Ribonuclease H"/>
    <property type="match status" value="1"/>
</dbReference>
<dbReference type="InParanoid" id="A0A162TX29"/>